<name>A0A8G2BEZ2_9PROT</name>
<evidence type="ECO:0000256" key="10">
    <source>
        <dbReference type="ARBA" id="ARBA00044881"/>
    </source>
</evidence>
<evidence type="ECO:0000313" key="28">
    <source>
        <dbReference type="Proteomes" id="UP000198615"/>
    </source>
</evidence>
<feature type="transmembrane region" description="Helical" evidence="25">
    <location>
        <begin position="217"/>
        <end position="240"/>
    </location>
</feature>
<dbReference type="InterPro" id="IPR020846">
    <property type="entry name" value="MFS_dom"/>
</dbReference>
<dbReference type="InterPro" id="IPR052187">
    <property type="entry name" value="MFSD1"/>
</dbReference>
<evidence type="ECO:0000256" key="22">
    <source>
        <dbReference type="ARBA" id="ARBA00045018"/>
    </source>
</evidence>
<feature type="domain" description="Major facilitator superfamily (MFS) profile" evidence="26">
    <location>
        <begin position="14"/>
        <end position="419"/>
    </location>
</feature>
<dbReference type="RefSeq" id="WP_245701912.1">
    <property type="nucleotide sequence ID" value="NZ_FNBW01000002.1"/>
</dbReference>
<evidence type="ECO:0000259" key="26">
    <source>
        <dbReference type="PROSITE" id="PS50850"/>
    </source>
</evidence>
<comment type="catalytic activity">
    <reaction evidence="16">
        <text>L-lysyl-L-lysine(out) = L-lysyl-L-lysine(in)</text>
        <dbReference type="Rhea" id="RHEA:79403"/>
        <dbReference type="ChEBI" id="CHEBI:229956"/>
    </reaction>
</comment>
<evidence type="ECO:0000256" key="21">
    <source>
        <dbReference type="ARBA" id="ARBA00044985"/>
    </source>
</evidence>
<evidence type="ECO:0000256" key="2">
    <source>
        <dbReference type="ARBA" id="ARBA00008335"/>
    </source>
</evidence>
<feature type="transmembrane region" description="Helical" evidence="25">
    <location>
        <begin position="176"/>
        <end position="196"/>
    </location>
</feature>
<feature type="transmembrane region" description="Helical" evidence="25">
    <location>
        <begin position="87"/>
        <end position="105"/>
    </location>
</feature>
<evidence type="ECO:0000256" key="16">
    <source>
        <dbReference type="ARBA" id="ARBA00044900"/>
    </source>
</evidence>
<comment type="catalytic activity">
    <reaction evidence="12">
        <text>L-lysyl-L-alpha-amino acid(out) = L-lysyl-L-alpha-amino acid(in)</text>
        <dbReference type="Rhea" id="RHEA:79387"/>
        <dbReference type="ChEBI" id="CHEBI:229965"/>
    </reaction>
</comment>
<dbReference type="EMBL" id="FNBW01000002">
    <property type="protein sequence ID" value="SDF27243.1"/>
    <property type="molecule type" value="Genomic_DNA"/>
</dbReference>
<comment type="catalytic activity">
    <reaction evidence="9">
        <text>L-histidyl-glycine(out) = L-histidyl-glycine(in)</text>
        <dbReference type="Rhea" id="RHEA:79395"/>
        <dbReference type="ChEBI" id="CHEBI:229957"/>
    </reaction>
</comment>
<feature type="transmembrane region" description="Helical" evidence="25">
    <location>
        <begin position="46"/>
        <end position="67"/>
    </location>
</feature>
<comment type="catalytic activity">
    <reaction evidence="14">
        <text>L-aspartyl-L-lysine(out) = L-aspartyl-L-lysine(in)</text>
        <dbReference type="Rhea" id="RHEA:79411"/>
        <dbReference type="ChEBI" id="CHEBI:229953"/>
    </reaction>
</comment>
<evidence type="ECO:0000256" key="25">
    <source>
        <dbReference type="SAM" id="Phobius"/>
    </source>
</evidence>
<dbReference type="PANTHER" id="PTHR23512">
    <property type="entry name" value="MAJOR FACILITATOR SUPERFAMILY DOMAIN-CONTAINING PROTEIN 1"/>
    <property type="match status" value="1"/>
</dbReference>
<evidence type="ECO:0000256" key="6">
    <source>
        <dbReference type="ARBA" id="ARBA00023136"/>
    </source>
</evidence>
<comment type="catalytic activity">
    <reaction evidence="18">
        <text>L-histidyl-L-alpha-amino acid(out) = L-histidyl-L-alpha-amino acid(in)</text>
        <dbReference type="Rhea" id="RHEA:79379"/>
        <dbReference type="ChEBI" id="CHEBI:229964"/>
    </reaction>
</comment>
<evidence type="ECO:0000256" key="1">
    <source>
        <dbReference type="ARBA" id="ARBA00004155"/>
    </source>
</evidence>
<feature type="transmembrane region" description="Helical" evidence="25">
    <location>
        <begin position="117"/>
        <end position="137"/>
    </location>
</feature>
<evidence type="ECO:0000256" key="24">
    <source>
        <dbReference type="ARBA" id="ARBA00046376"/>
    </source>
</evidence>
<dbReference type="InterPro" id="IPR036259">
    <property type="entry name" value="MFS_trans_sf"/>
</dbReference>
<dbReference type="SUPFAM" id="SSF103473">
    <property type="entry name" value="MFS general substrate transporter"/>
    <property type="match status" value="1"/>
</dbReference>
<dbReference type="Proteomes" id="UP000198615">
    <property type="component" value="Unassembled WGS sequence"/>
</dbReference>
<evidence type="ECO:0000256" key="3">
    <source>
        <dbReference type="ARBA" id="ARBA00022448"/>
    </source>
</evidence>
<dbReference type="Gene3D" id="1.20.1250.20">
    <property type="entry name" value="MFS general substrate transporter like domains"/>
    <property type="match status" value="2"/>
</dbReference>
<gene>
    <name evidence="27" type="ORF">SAMN05660686_00844</name>
</gene>
<evidence type="ECO:0000256" key="4">
    <source>
        <dbReference type="ARBA" id="ARBA00022692"/>
    </source>
</evidence>
<comment type="catalytic activity">
    <reaction evidence="11">
        <text>L-alpha-aminoacyl-L-histidine(out) = L-alpha-aminoacyl-L-histidine(in)</text>
        <dbReference type="Rhea" id="RHEA:79375"/>
        <dbReference type="ChEBI" id="CHEBI:229967"/>
    </reaction>
</comment>
<evidence type="ECO:0000256" key="12">
    <source>
        <dbReference type="ARBA" id="ARBA00044891"/>
    </source>
</evidence>
<evidence type="ECO:0000313" key="27">
    <source>
        <dbReference type="EMBL" id="SDF27243.1"/>
    </source>
</evidence>
<keyword evidence="28" id="KW-1185">Reference proteome</keyword>
<feature type="transmembrane region" description="Helical" evidence="25">
    <location>
        <begin position="291"/>
        <end position="309"/>
    </location>
</feature>
<keyword evidence="7" id="KW-0458">Lysosome</keyword>
<feature type="transmembrane region" description="Helical" evidence="25">
    <location>
        <begin position="344"/>
        <end position="365"/>
    </location>
</feature>
<evidence type="ECO:0000256" key="5">
    <source>
        <dbReference type="ARBA" id="ARBA00022989"/>
    </source>
</evidence>
<comment type="subcellular location">
    <subcellularLocation>
        <location evidence="1">Lysosome membrane</location>
        <topology evidence="1">Multi-pass membrane protein</topology>
    </subcellularLocation>
</comment>
<keyword evidence="6 25" id="KW-0472">Membrane</keyword>
<keyword evidence="3" id="KW-0813">Transport</keyword>
<organism evidence="27 28">
    <name type="scientific">Thalassobaculum litoreum DSM 18839</name>
    <dbReference type="NCBI Taxonomy" id="1123362"/>
    <lineage>
        <taxon>Bacteria</taxon>
        <taxon>Pseudomonadati</taxon>
        <taxon>Pseudomonadota</taxon>
        <taxon>Alphaproteobacteria</taxon>
        <taxon>Rhodospirillales</taxon>
        <taxon>Thalassobaculaceae</taxon>
        <taxon>Thalassobaculum</taxon>
    </lineage>
</organism>
<evidence type="ECO:0000256" key="8">
    <source>
        <dbReference type="ARBA" id="ARBA00044876"/>
    </source>
</evidence>
<evidence type="ECO:0000256" key="11">
    <source>
        <dbReference type="ARBA" id="ARBA00044884"/>
    </source>
</evidence>
<evidence type="ECO:0000256" key="20">
    <source>
        <dbReference type="ARBA" id="ARBA00044924"/>
    </source>
</evidence>
<comment type="catalytic activity">
    <reaction evidence="10">
        <text>L-alpha-aminoacyl-L-arginine(out) = L-alpha-aminoacyl-L-arginine(in)</text>
        <dbReference type="Rhea" id="RHEA:79367"/>
        <dbReference type="ChEBI" id="CHEBI:229968"/>
    </reaction>
</comment>
<keyword evidence="5 25" id="KW-1133">Transmembrane helix</keyword>
<evidence type="ECO:0000256" key="7">
    <source>
        <dbReference type="ARBA" id="ARBA00023228"/>
    </source>
</evidence>
<evidence type="ECO:0000256" key="9">
    <source>
        <dbReference type="ARBA" id="ARBA00044878"/>
    </source>
</evidence>
<comment type="similarity">
    <text evidence="2">Belongs to the major facilitator superfamily.</text>
</comment>
<proteinExistence type="inferred from homology"/>
<comment type="catalytic activity">
    <reaction evidence="19">
        <text>L-alanyl-L-lysine(out) = L-alanyl-L-lysine(in)</text>
        <dbReference type="Rhea" id="RHEA:79415"/>
        <dbReference type="ChEBI" id="CHEBI:192470"/>
    </reaction>
</comment>
<feature type="transmembrane region" description="Helical" evidence="25">
    <location>
        <begin position="315"/>
        <end position="337"/>
    </location>
</feature>
<evidence type="ECO:0000256" key="13">
    <source>
        <dbReference type="ARBA" id="ARBA00044893"/>
    </source>
</evidence>
<keyword evidence="4 25" id="KW-0812">Transmembrane</keyword>
<evidence type="ECO:0000256" key="23">
    <source>
        <dbReference type="ARBA" id="ARBA00045709"/>
    </source>
</evidence>
<comment type="catalytic activity">
    <reaction evidence="13">
        <text>L-alpha-aminoacyl-L-lysine(out) = L-alpha-aminoacyl-L-lysine(in)</text>
        <dbReference type="Rhea" id="RHEA:79383"/>
        <dbReference type="ChEBI" id="CHEBI:229966"/>
    </reaction>
</comment>
<feature type="transmembrane region" description="Helical" evidence="25">
    <location>
        <begin position="396"/>
        <end position="414"/>
    </location>
</feature>
<sequence length="424" mass="44536">MSQTAVPPSTAMPSRTLLGIGWFLCALFFFYAFVQRVAPSVMVDELMRDFAVGGALVGNLSAFYYYAYAGSQIPVGVMLDRFGPRRLITVAVGLVAVGSFVFAGAETLWMAYLGRMLIGFGCAFSFAGALNYAAIWMPAHRFATLSGGAQMLGVIGGITGQAPLGAAVEAFGWRPMMLVVAVFGAALAIACGFILRDRPRVDGAAPRPRLLAGLKRAAGSGQVWLAAMFGLAMTSAMLAFGGLWGVPYVMQAYDHPKAEAALLVSCLFIGWGVGAPLFGWLADRYRRRKPFMILGAILSTAGIAAAVYLPHVSDVTLAAALIVQGLGASSMVLSFSVGRENTPLWAAGATIGIINGCVVGSGAVLQPLLGWVLDLAWDGTMLEGARVYTAAAYERAFLVLPVIGVFGLLVALVVRETHGKSVES</sequence>
<dbReference type="Pfam" id="PF07690">
    <property type="entry name" value="MFS_1"/>
    <property type="match status" value="1"/>
</dbReference>
<dbReference type="GO" id="GO:0005765">
    <property type="term" value="C:lysosomal membrane"/>
    <property type="evidence" value="ECO:0007669"/>
    <property type="project" value="UniProtKB-SubCell"/>
</dbReference>
<feature type="transmembrane region" description="Helical" evidence="25">
    <location>
        <begin position="260"/>
        <end position="279"/>
    </location>
</feature>
<comment type="function">
    <text evidence="23">Lysosomal dipeptide uniporter that selectively exports lysine, arginine or histidine-containing dipeptides with a net positive charge from the lysosome lumen into the cytosol. Could play a role in a specific type of protein O-glycosylation indirectly regulating macrophages migration and tissue invasion. Also essential for liver homeostasis.</text>
</comment>
<dbReference type="GO" id="GO:0022857">
    <property type="term" value="F:transmembrane transporter activity"/>
    <property type="evidence" value="ECO:0007669"/>
    <property type="project" value="InterPro"/>
</dbReference>
<comment type="catalytic activity">
    <reaction evidence="15">
        <text>L-arginyl-L-alpha-amino acid(out) = L-arginyl-L-alpha-amino acid(in)</text>
        <dbReference type="Rhea" id="RHEA:79371"/>
        <dbReference type="ChEBI" id="CHEBI:84315"/>
    </reaction>
</comment>
<dbReference type="AlphaFoldDB" id="A0A8G2BEZ2"/>
<evidence type="ECO:0000256" key="17">
    <source>
        <dbReference type="ARBA" id="ARBA00044903"/>
    </source>
</evidence>
<feature type="transmembrane region" description="Helical" evidence="25">
    <location>
        <begin position="16"/>
        <end position="34"/>
    </location>
</feature>
<evidence type="ECO:0000256" key="19">
    <source>
        <dbReference type="ARBA" id="ARBA00044919"/>
    </source>
</evidence>
<reference evidence="27 28" key="1">
    <citation type="submission" date="2016-10" db="EMBL/GenBank/DDBJ databases">
        <authorList>
            <person name="Varghese N."/>
            <person name="Submissions S."/>
        </authorList>
    </citation>
    <scope>NUCLEOTIDE SEQUENCE [LARGE SCALE GENOMIC DNA]</scope>
    <source>
        <strain evidence="27 28">DSM 18839</strain>
    </source>
</reference>
<comment type="caution">
    <text evidence="27">The sequence shown here is derived from an EMBL/GenBank/DDBJ whole genome shotgun (WGS) entry which is preliminary data.</text>
</comment>
<accession>A0A8G2BEZ2</accession>
<comment type="catalytic activity">
    <reaction evidence="17">
        <text>L-arginyl-glycine(out) = L-arginyl-glycine(in)</text>
        <dbReference type="Rhea" id="RHEA:79391"/>
        <dbReference type="ChEBI" id="CHEBI:229955"/>
    </reaction>
</comment>
<dbReference type="InterPro" id="IPR011701">
    <property type="entry name" value="MFS"/>
</dbReference>
<evidence type="ECO:0000256" key="18">
    <source>
        <dbReference type="ARBA" id="ARBA00044912"/>
    </source>
</evidence>
<comment type="catalytic activity">
    <reaction evidence="20">
        <text>L-lysyl-glycine(out) = L-lysyl-glycine(in)</text>
        <dbReference type="Rhea" id="RHEA:79407"/>
        <dbReference type="ChEBI" id="CHEBI:191202"/>
    </reaction>
</comment>
<dbReference type="PROSITE" id="PS50850">
    <property type="entry name" value="MFS"/>
    <property type="match status" value="1"/>
</dbReference>
<comment type="subunit">
    <text evidence="24">Homodimer. Interacts with lysosomal protein GLMP (via lumenal domain); the interaction starts while both proteins are still in the endoplasmic reticulum and is required for stabilization of MFSD1 in lysosomes but has no direct effect on its targeting to lysosomes or transporter activity.</text>
</comment>
<evidence type="ECO:0000256" key="14">
    <source>
        <dbReference type="ARBA" id="ARBA00044898"/>
    </source>
</evidence>
<dbReference type="PANTHER" id="PTHR23512:SF3">
    <property type="entry name" value="MAJOR FACILITATOR SUPERFAMILY DOMAIN-CONTAINING PROTEIN 1"/>
    <property type="match status" value="1"/>
</dbReference>
<protein>
    <recommendedName>
        <fullName evidence="21">Lysosomal dipeptide transporter MFSD1</fullName>
    </recommendedName>
    <alternativeName>
        <fullName evidence="22">Major facilitator superfamily domain-containing protein 1</fullName>
    </alternativeName>
</protein>
<comment type="catalytic activity">
    <reaction evidence="8">
        <text>L-lysyl-L-alanine(out) = L-lysyl-L-alanine(in)</text>
        <dbReference type="Rhea" id="RHEA:79399"/>
        <dbReference type="ChEBI" id="CHEBI:229954"/>
    </reaction>
</comment>
<evidence type="ECO:0000256" key="15">
    <source>
        <dbReference type="ARBA" id="ARBA00044899"/>
    </source>
</evidence>